<proteinExistence type="predicted"/>
<feature type="transmembrane region" description="Helical" evidence="2">
    <location>
        <begin position="235"/>
        <end position="253"/>
    </location>
</feature>
<feature type="compositionally biased region" description="Polar residues" evidence="1">
    <location>
        <begin position="564"/>
        <end position="578"/>
    </location>
</feature>
<feature type="signal peptide" evidence="3">
    <location>
        <begin position="1"/>
        <end position="32"/>
    </location>
</feature>
<keyword evidence="2" id="KW-1133">Transmembrane helix</keyword>
<feature type="transmembrane region" description="Helical" evidence="2">
    <location>
        <begin position="274"/>
        <end position="303"/>
    </location>
</feature>
<evidence type="ECO:0000313" key="5">
    <source>
        <dbReference type="Proteomes" id="UP000034246"/>
    </source>
</evidence>
<keyword evidence="2" id="KW-0812">Transmembrane</keyword>
<feature type="region of interest" description="Disordered" evidence="1">
    <location>
        <begin position="564"/>
        <end position="586"/>
    </location>
</feature>
<evidence type="ECO:0000256" key="2">
    <source>
        <dbReference type="SAM" id="Phobius"/>
    </source>
</evidence>
<gene>
    <name evidence="4" type="ORF">UT39_C0009G0024</name>
</gene>
<evidence type="ECO:0000313" key="4">
    <source>
        <dbReference type="EMBL" id="KKR11264.1"/>
    </source>
</evidence>
<name>A0A0G0N4Z7_9BACT</name>
<evidence type="ECO:0000256" key="1">
    <source>
        <dbReference type="SAM" id="MobiDB-lite"/>
    </source>
</evidence>
<dbReference type="Proteomes" id="UP000034246">
    <property type="component" value="Unassembled WGS sequence"/>
</dbReference>
<dbReference type="EMBL" id="LBWP01000009">
    <property type="protein sequence ID" value="KKR11264.1"/>
    <property type="molecule type" value="Genomic_DNA"/>
</dbReference>
<protein>
    <submittedName>
        <fullName evidence="4">Uncharacterized protein</fullName>
    </submittedName>
</protein>
<keyword evidence="3" id="KW-0732">Signal</keyword>
<feature type="transmembrane region" description="Helical" evidence="2">
    <location>
        <begin position="346"/>
        <end position="367"/>
    </location>
</feature>
<feature type="transmembrane region" description="Helical" evidence="2">
    <location>
        <begin position="210"/>
        <end position="229"/>
    </location>
</feature>
<comment type="caution">
    <text evidence="4">The sequence shown here is derived from an EMBL/GenBank/DDBJ whole genome shotgun (WGS) entry which is preliminary data.</text>
</comment>
<sequence length="586" mass="63513">MGAFKKLLLSTLSFLILFVSSLSYFSAPEARAQSTNPWYNQSFTQWYTKVYDTQTSPPQEIFGERYTAAQVQWVMYSLIAMFPNFAQTAITCIFKGGGVDSCAAQNPMVAMDTSTQPYVEKGVLATLFNPNRSLSGVNYVREKLASLSIIPEAQAQNAGFGFYALGPVQNIWQKCRDIMYGLFVIIIIVFAFMIMFRVKLNPQTVVSIQSAIPKIIITLILVTFSYAIAGLMIDLMYVVIGLVALIFTQFDFIQGGSGRWEKVFTLLTDGPGGAFGIGGIIGWLTGIFWPFAVAFFQTIFYLFGLGGAGGVGLGILWGILAFFLTIGVFIWLLLTSVKVFILLIRTYITILISVIFSPFLIGFGAIGPIGGFGTWLKNLVANLAVYPVAGALLMLCVLFLSATYPEVNNNLHNFLQLGDSQISNIFSATTAGGQTRQFWYPPLTLGTQNSATGWDPLPILWTFAALAILAMVPSASNMVKSLMAGKGIEAPDLTGKGGLLAGGLGFAAGAAGGLVSRNILTPFVYNQAKRAEAGEGGFFSRSVSSWGVRRGYIRAPSTTFVTKQGTWYETQPKGQTPKNPNPPSKP</sequence>
<feature type="transmembrane region" description="Helical" evidence="2">
    <location>
        <begin position="499"/>
        <end position="520"/>
    </location>
</feature>
<feature type="chain" id="PRO_5002533640" evidence="3">
    <location>
        <begin position="33"/>
        <end position="586"/>
    </location>
</feature>
<evidence type="ECO:0000256" key="3">
    <source>
        <dbReference type="SAM" id="SignalP"/>
    </source>
</evidence>
<feature type="transmembrane region" description="Helical" evidence="2">
    <location>
        <begin position="459"/>
        <end position="479"/>
    </location>
</feature>
<feature type="transmembrane region" description="Helical" evidence="2">
    <location>
        <begin position="178"/>
        <end position="198"/>
    </location>
</feature>
<keyword evidence="2" id="KW-0472">Membrane</keyword>
<feature type="transmembrane region" description="Helical" evidence="2">
    <location>
        <begin position="379"/>
        <end position="400"/>
    </location>
</feature>
<accession>A0A0G0N4Z7</accession>
<organism evidence="4 5">
    <name type="scientific">Candidatus Woesebacteria bacterium GW2011_GWA1_39_21</name>
    <dbReference type="NCBI Taxonomy" id="1618550"/>
    <lineage>
        <taxon>Bacteria</taxon>
        <taxon>Candidatus Woeseibacteriota</taxon>
    </lineage>
</organism>
<dbReference type="AlphaFoldDB" id="A0A0G0N4Z7"/>
<reference evidence="4 5" key="1">
    <citation type="journal article" date="2015" name="Nature">
        <title>rRNA introns, odd ribosomes, and small enigmatic genomes across a large radiation of phyla.</title>
        <authorList>
            <person name="Brown C.T."/>
            <person name="Hug L.A."/>
            <person name="Thomas B.C."/>
            <person name="Sharon I."/>
            <person name="Castelle C.J."/>
            <person name="Singh A."/>
            <person name="Wilkins M.J."/>
            <person name="Williams K.H."/>
            <person name="Banfield J.F."/>
        </authorList>
    </citation>
    <scope>NUCLEOTIDE SEQUENCE [LARGE SCALE GENOMIC DNA]</scope>
</reference>